<organism evidence="2 3">
    <name type="scientific">Ambispora gerdemannii</name>
    <dbReference type="NCBI Taxonomy" id="144530"/>
    <lineage>
        <taxon>Eukaryota</taxon>
        <taxon>Fungi</taxon>
        <taxon>Fungi incertae sedis</taxon>
        <taxon>Mucoromycota</taxon>
        <taxon>Glomeromycotina</taxon>
        <taxon>Glomeromycetes</taxon>
        <taxon>Archaeosporales</taxon>
        <taxon>Ambisporaceae</taxon>
        <taxon>Ambispora</taxon>
    </lineage>
</organism>
<dbReference type="InterPro" id="IPR032675">
    <property type="entry name" value="LRR_dom_sf"/>
</dbReference>
<accession>A0A9N9A0Y0</accession>
<name>A0A9N9A0Y0_9GLOM</name>
<gene>
    <name evidence="2" type="ORF">AGERDE_LOCUS4850</name>
</gene>
<dbReference type="CDD" id="cd09917">
    <property type="entry name" value="F-box_SF"/>
    <property type="match status" value="1"/>
</dbReference>
<reference evidence="2" key="1">
    <citation type="submission" date="2021-06" db="EMBL/GenBank/DDBJ databases">
        <authorList>
            <person name="Kallberg Y."/>
            <person name="Tangrot J."/>
            <person name="Rosling A."/>
        </authorList>
    </citation>
    <scope>NUCLEOTIDE SEQUENCE</scope>
    <source>
        <strain evidence="2">MT106</strain>
    </source>
</reference>
<evidence type="ECO:0000313" key="3">
    <source>
        <dbReference type="Proteomes" id="UP000789831"/>
    </source>
</evidence>
<dbReference type="SUPFAM" id="SSF52047">
    <property type="entry name" value="RNI-like"/>
    <property type="match status" value="1"/>
</dbReference>
<dbReference type="Gene3D" id="3.80.10.10">
    <property type="entry name" value="Ribonuclease Inhibitor"/>
    <property type="match status" value="1"/>
</dbReference>
<dbReference type="AlphaFoldDB" id="A0A9N9A0Y0"/>
<keyword evidence="3" id="KW-1185">Reference proteome</keyword>
<dbReference type="InterPro" id="IPR036047">
    <property type="entry name" value="F-box-like_dom_sf"/>
</dbReference>
<proteinExistence type="predicted"/>
<feature type="domain" description="F-box" evidence="1">
    <location>
        <begin position="18"/>
        <end position="61"/>
    </location>
</feature>
<dbReference type="InterPro" id="IPR001810">
    <property type="entry name" value="F-box_dom"/>
</dbReference>
<dbReference type="Proteomes" id="UP000789831">
    <property type="component" value="Unassembled WGS sequence"/>
</dbReference>
<evidence type="ECO:0000259" key="1">
    <source>
        <dbReference type="Pfam" id="PF12937"/>
    </source>
</evidence>
<evidence type="ECO:0000313" key="2">
    <source>
        <dbReference type="EMBL" id="CAG8513253.1"/>
    </source>
</evidence>
<dbReference type="Pfam" id="PF12937">
    <property type="entry name" value="F-box-like"/>
    <property type="match status" value="1"/>
</dbReference>
<dbReference type="SUPFAM" id="SSF81383">
    <property type="entry name" value="F-box domain"/>
    <property type="match status" value="1"/>
</dbReference>
<dbReference type="OrthoDB" id="2442440at2759"/>
<sequence length="554" mass="63772">MNTKQKLETEPANINKITLPTDCLIEILPCLVDDKTTLFSASLVNRAWCRIAIPLLWSTINVNSNKTSLIKTFLKCMNDNEREAIIEYSEPSYPRPLFLYTSYIKELDWNTIDDLFVEYEKGNIRESNDSEKSLWKSILQITDEREKQKIITDFMVQICTLIFRTATSLEKFVIDIDRTPFTILPFAKFPNASVAFSKLKEVQLIGFRGVMCHSSLYIRDSVHLMKSVSSNIRFLAVHLSIYQYNTYDRDALCDLIKAQNQLEHVILTGMCDDHRSIIHALHTQAKCLACLEFKTAYISNWTTFLLNNLGIFTKLEALAFKNCYLTPNALIGQLTSQPPSCLRKLYIGNDEKFLVLLEIAGRNLEDLIIVEDCTEAAYRAIGKHCTNLLSLQTNPTKSSNPSLLEVITKLPNLKHLSITNLYRIKEIFSDEFWTELSQKSSANLCSLYFNCLEATPRALASFLSNRTKLIKVLEFGGQVQLTDEHLLAILNYCQERQVFVKIYSQAFKRMGEFDSYLIEQLKEWVRLVPNKRFDRYSPFMGIRENILEATISCM</sequence>
<protein>
    <submittedName>
        <fullName evidence="2">2056_t:CDS:1</fullName>
    </submittedName>
</protein>
<dbReference type="EMBL" id="CAJVPL010000598">
    <property type="protein sequence ID" value="CAG8513253.1"/>
    <property type="molecule type" value="Genomic_DNA"/>
</dbReference>
<comment type="caution">
    <text evidence="2">The sequence shown here is derived from an EMBL/GenBank/DDBJ whole genome shotgun (WGS) entry which is preliminary data.</text>
</comment>